<dbReference type="EMBL" id="JAEPRC010000061">
    <property type="protein sequence ID" value="KAG2211762.1"/>
    <property type="molecule type" value="Genomic_DNA"/>
</dbReference>
<evidence type="ECO:0000313" key="2">
    <source>
        <dbReference type="Proteomes" id="UP000650833"/>
    </source>
</evidence>
<evidence type="ECO:0000313" key="1">
    <source>
        <dbReference type="EMBL" id="KAG2211762.1"/>
    </source>
</evidence>
<keyword evidence="2" id="KW-1185">Reference proteome</keyword>
<sequence>MVHPLPVELQNSIKSLLLQNTPFYIIRKDYPPVLLSTLTHYKKKLLSSATLLAGRRPSFVSVSTRQYIAKMLRNGKQNGPKTFQEYLRLIEIDVSMSVVRNLLKRMDFKQRRKIKTNFISKKKQSSSAGMGQKTPASYDGNTYYWSDGRDILQTSLLDTLEYYDMNRNVIRFQQDNATPHTSGITQVWFSAKGFIFETIKKLTSSESRLEPNLTLLVPVKS</sequence>
<comment type="caution">
    <text evidence="1">The sequence shown here is derived from an EMBL/GenBank/DDBJ whole genome shotgun (WGS) entry which is preliminary data.</text>
</comment>
<name>A0A8H7VAN4_9FUNG</name>
<evidence type="ECO:0008006" key="3">
    <source>
        <dbReference type="Google" id="ProtNLM"/>
    </source>
</evidence>
<dbReference type="Proteomes" id="UP000650833">
    <property type="component" value="Unassembled WGS sequence"/>
</dbReference>
<dbReference type="InterPro" id="IPR036397">
    <property type="entry name" value="RNaseH_sf"/>
</dbReference>
<reference evidence="1" key="1">
    <citation type="submission" date="2020-12" db="EMBL/GenBank/DDBJ databases">
        <title>Metabolic potential, ecology and presence of endohyphal bacteria is reflected in genomic diversity of Mucoromycotina.</title>
        <authorList>
            <person name="Muszewska A."/>
            <person name="Okrasinska A."/>
            <person name="Steczkiewicz K."/>
            <person name="Drgas O."/>
            <person name="Orlowska M."/>
            <person name="Perlinska-Lenart U."/>
            <person name="Aleksandrzak-Piekarczyk T."/>
            <person name="Szatraj K."/>
            <person name="Zielenkiewicz U."/>
            <person name="Pilsyk S."/>
            <person name="Malc E."/>
            <person name="Mieczkowski P."/>
            <person name="Kruszewska J.S."/>
            <person name="Biernat P."/>
            <person name="Pawlowska J."/>
        </authorList>
    </citation>
    <scope>NUCLEOTIDE SEQUENCE</scope>
    <source>
        <strain evidence="1">CBS 226.32</strain>
    </source>
</reference>
<dbReference type="Gene3D" id="3.30.420.10">
    <property type="entry name" value="Ribonuclease H-like superfamily/Ribonuclease H"/>
    <property type="match status" value="1"/>
</dbReference>
<dbReference type="GO" id="GO:0003676">
    <property type="term" value="F:nucleic acid binding"/>
    <property type="evidence" value="ECO:0007669"/>
    <property type="project" value="InterPro"/>
</dbReference>
<dbReference type="OrthoDB" id="2209150at2759"/>
<organism evidence="1 2">
    <name type="scientific">Mucor plumbeus</name>
    <dbReference type="NCBI Taxonomy" id="97098"/>
    <lineage>
        <taxon>Eukaryota</taxon>
        <taxon>Fungi</taxon>
        <taxon>Fungi incertae sedis</taxon>
        <taxon>Mucoromycota</taxon>
        <taxon>Mucoromycotina</taxon>
        <taxon>Mucoromycetes</taxon>
        <taxon>Mucorales</taxon>
        <taxon>Mucorineae</taxon>
        <taxon>Mucoraceae</taxon>
        <taxon>Mucor</taxon>
    </lineage>
</organism>
<accession>A0A8H7VAN4</accession>
<gene>
    <name evidence="1" type="ORF">INT46_003702</name>
</gene>
<protein>
    <recommendedName>
        <fullName evidence="3">Transposase</fullName>
    </recommendedName>
</protein>
<dbReference type="AlphaFoldDB" id="A0A8H7VAN4"/>
<proteinExistence type="predicted"/>